<accession>A0ABQ5F8T5</accession>
<gene>
    <name evidence="6" type="ORF">Tco_1003273</name>
</gene>
<evidence type="ECO:0000256" key="4">
    <source>
        <dbReference type="PROSITE-ProRule" id="PRU00325"/>
    </source>
</evidence>
<dbReference type="Pfam" id="PF03108">
    <property type="entry name" value="DBD_Tnp_Mut"/>
    <property type="match status" value="1"/>
</dbReference>
<dbReference type="InterPro" id="IPR018289">
    <property type="entry name" value="MULE_transposase_dom"/>
</dbReference>
<dbReference type="SMART" id="SM00575">
    <property type="entry name" value="ZnF_PMZ"/>
    <property type="match status" value="1"/>
</dbReference>
<dbReference type="EMBL" id="BQNB010017136">
    <property type="protein sequence ID" value="GJT59740.1"/>
    <property type="molecule type" value="Genomic_DNA"/>
</dbReference>
<keyword evidence="2 4" id="KW-0863">Zinc-finger</keyword>
<feature type="domain" description="SWIM-type" evidence="5">
    <location>
        <begin position="490"/>
        <end position="531"/>
    </location>
</feature>
<proteinExistence type="predicted"/>
<name>A0ABQ5F8T5_9ASTR</name>
<evidence type="ECO:0000313" key="7">
    <source>
        <dbReference type="Proteomes" id="UP001151760"/>
    </source>
</evidence>
<dbReference type="PANTHER" id="PTHR31973">
    <property type="entry name" value="POLYPROTEIN, PUTATIVE-RELATED"/>
    <property type="match status" value="1"/>
</dbReference>
<evidence type="ECO:0000256" key="2">
    <source>
        <dbReference type="ARBA" id="ARBA00022771"/>
    </source>
</evidence>
<dbReference type="PROSITE" id="PS50966">
    <property type="entry name" value="ZF_SWIM"/>
    <property type="match status" value="1"/>
</dbReference>
<comment type="caution">
    <text evidence="6">The sequence shown here is derived from an EMBL/GenBank/DDBJ whole genome shotgun (WGS) entry which is preliminary data.</text>
</comment>
<evidence type="ECO:0000256" key="1">
    <source>
        <dbReference type="ARBA" id="ARBA00022723"/>
    </source>
</evidence>
<evidence type="ECO:0000256" key="3">
    <source>
        <dbReference type="ARBA" id="ARBA00022833"/>
    </source>
</evidence>
<dbReference type="PANTHER" id="PTHR31973:SF185">
    <property type="entry name" value="TRANSPOSASE, MUDR, PLANT, MULE TRANSPOSASE DOMAIN-CONTAINING PROTEIN"/>
    <property type="match status" value="1"/>
</dbReference>
<reference evidence="6" key="1">
    <citation type="journal article" date="2022" name="Int. J. Mol. Sci.">
        <title>Draft Genome of Tanacetum Coccineum: Genomic Comparison of Closely Related Tanacetum-Family Plants.</title>
        <authorList>
            <person name="Yamashiro T."/>
            <person name="Shiraishi A."/>
            <person name="Nakayama K."/>
            <person name="Satake H."/>
        </authorList>
    </citation>
    <scope>NUCLEOTIDE SEQUENCE</scope>
</reference>
<reference evidence="6" key="2">
    <citation type="submission" date="2022-01" db="EMBL/GenBank/DDBJ databases">
        <authorList>
            <person name="Yamashiro T."/>
            <person name="Shiraishi A."/>
            <person name="Satake H."/>
            <person name="Nakayama K."/>
        </authorList>
    </citation>
    <scope>NUCLEOTIDE SEQUENCE</scope>
</reference>
<dbReference type="Proteomes" id="UP001151760">
    <property type="component" value="Unassembled WGS sequence"/>
</dbReference>
<dbReference type="InterPro" id="IPR007527">
    <property type="entry name" value="Znf_SWIM"/>
</dbReference>
<dbReference type="Pfam" id="PF04434">
    <property type="entry name" value="SWIM"/>
    <property type="match status" value="1"/>
</dbReference>
<keyword evidence="3" id="KW-0862">Zinc</keyword>
<dbReference type="InterPro" id="IPR004332">
    <property type="entry name" value="Transposase_MuDR"/>
</dbReference>
<organism evidence="6 7">
    <name type="scientific">Tanacetum coccineum</name>
    <dbReference type="NCBI Taxonomy" id="301880"/>
    <lineage>
        <taxon>Eukaryota</taxon>
        <taxon>Viridiplantae</taxon>
        <taxon>Streptophyta</taxon>
        <taxon>Embryophyta</taxon>
        <taxon>Tracheophyta</taxon>
        <taxon>Spermatophyta</taxon>
        <taxon>Magnoliopsida</taxon>
        <taxon>eudicotyledons</taxon>
        <taxon>Gunneridae</taxon>
        <taxon>Pentapetalae</taxon>
        <taxon>asterids</taxon>
        <taxon>campanulids</taxon>
        <taxon>Asterales</taxon>
        <taxon>Asteraceae</taxon>
        <taxon>Asteroideae</taxon>
        <taxon>Anthemideae</taxon>
        <taxon>Anthemidinae</taxon>
        <taxon>Tanacetum</taxon>
    </lineage>
</organism>
<dbReference type="Pfam" id="PF10551">
    <property type="entry name" value="MULE"/>
    <property type="match status" value="1"/>
</dbReference>
<keyword evidence="7" id="KW-1185">Reference proteome</keyword>
<sequence length="654" mass="75269">MSFPSQFKFKVTLVCQSSKRQVILPKDIDYHGLLAYVQKKFDIISIHDFSLYYKCGLEVFEVKDEDDVQFFVNEVCGQSEIVQKLCVKKIKEHKQVKVVVPPVNDFDLNVSLFPNDYNDQTDNLPKWQVNTFTHMPIPPPPPQPYIKKSRVEYHGISVGDYFANKSECIYTIGVKSLRESFQYAVIKSCSKRYSVKCAQPNCKWNVYTRKVKIGNTFIVSNCRDIHTCSKTQINPNHRNATMKLLGNILVDKMRDSNRVYKIKDIQHDMRVDWKIDISYKRAWGGRNMALHIINGSHVDSFSQLPYYCYNLKLANEGTVTHIHTDADGRFEMLYVGFGFAIRSFLRYMRPLIIIDGAHLKGNYLGTNLLAVGMDGNNQIIPLATGVSQGETGESWTWFLSKLKEQIGEPPNLCIISDRHAAIIQACARVYDNSFHGFCDRHLMMNCNLKGKKLREAPENELCDWVATKVYDHMLKNANWTVRPIDHLKLFQVFNKLEVHQVDLVAFQCSCRKWQLSGLPCGHVCVVCRVSGLTNCNLWAKPWFKKTTLKSTYQEMVYPLKDPKMWQAPNDLQLVLPPVMIKRPAGRPKNKNRILSTNESATVPSCTRDEHLLKEVGLDEERLRNGLVYMDWDDVQASEEPVTTESMVVEDWQPV</sequence>
<protein>
    <submittedName>
        <fullName evidence="6">Transposase, MuDR, MULE transposase domain protein</fullName>
    </submittedName>
</protein>
<evidence type="ECO:0000313" key="6">
    <source>
        <dbReference type="EMBL" id="GJT59740.1"/>
    </source>
</evidence>
<keyword evidence="1" id="KW-0479">Metal-binding</keyword>
<evidence type="ECO:0000259" key="5">
    <source>
        <dbReference type="PROSITE" id="PS50966"/>
    </source>
</evidence>
<dbReference type="InterPro" id="IPR006564">
    <property type="entry name" value="Znf_PMZ"/>
</dbReference>